<dbReference type="PROSITE" id="PS50801">
    <property type="entry name" value="STAS"/>
    <property type="match status" value="1"/>
</dbReference>
<accession>A0A835SM00</accession>
<feature type="transmembrane region" description="Helical" evidence="6">
    <location>
        <begin position="345"/>
        <end position="365"/>
    </location>
</feature>
<dbReference type="GO" id="GO:0016020">
    <property type="term" value="C:membrane"/>
    <property type="evidence" value="ECO:0007669"/>
    <property type="project" value="UniProtKB-SubCell"/>
</dbReference>
<feature type="transmembrane region" description="Helical" evidence="6">
    <location>
        <begin position="631"/>
        <end position="650"/>
    </location>
</feature>
<evidence type="ECO:0000256" key="3">
    <source>
        <dbReference type="ARBA" id="ARBA00022989"/>
    </source>
</evidence>
<comment type="caution">
    <text evidence="9">The sequence shown here is derived from an EMBL/GenBank/DDBJ whole genome shotgun (WGS) entry which is preliminary data.</text>
</comment>
<dbReference type="SUPFAM" id="SSF52091">
    <property type="entry name" value="SpoIIaa-like"/>
    <property type="match status" value="1"/>
</dbReference>
<feature type="domain" description="Rhodanese" evidence="7">
    <location>
        <begin position="85"/>
        <end position="196"/>
    </location>
</feature>
<dbReference type="AlphaFoldDB" id="A0A835SM00"/>
<name>A0A835SM00_9CHLO</name>
<feature type="transmembrane region" description="Helical" evidence="6">
    <location>
        <begin position="472"/>
        <end position="491"/>
    </location>
</feature>
<dbReference type="GO" id="GO:0055085">
    <property type="term" value="P:transmembrane transport"/>
    <property type="evidence" value="ECO:0007669"/>
    <property type="project" value="InterPro"/>
</dbReference>
<evidence type="ECO:0000256" key="5">
    <source>
        <dbReference type="SAM" id="MobiDB-lite"/>
    </source>
</evidence>
<feature type="transmembrane region" description="Helical" evidence="6">
    <location>
        <begin position="694"/>
        <end position="721"/>
    </location>
</feature>
<dbReference type="InterPro" id="IPR011547">
    <property type="entry name" value="SLC26A/SulP_dom"/>
</dbReference>
<dbReference type="PANTHER" id="PTHR11814">
    <property type="entry name" value="SULFATE TRANSPORTER"/>
    <property type="match status" value="1"/>
</dbReference>
<evidence type="ECO:0000313" key="9">
    <source>
        <dbReference type="EMBL" id="KAG2429652.1"/>
    </source>
</evidence>
<gene>
    <name evidence="9" type="ORF">HYH02_013991</name>
</gene>
<dbReference type="InterPro" id="IPR002645">
    <property type="entry name" value="STAS_dom"/>
</dbReference>
<dbReference type="PROSITE" id="PS50206">
    <property type="entry name" value="RHODANESE_3"/>
    <property type="match status" value="1"/>
</dbReference>
<dbReference type="InterPro" id="IPR001902">
    <property type="entry name" value="SLC26A/SulP_fam"/>
</dbReference>
<evidence type="ECO:0000256" key="1">
    <source>
        <dbReference type="ARBA" id="ARBA00004141"/>
    </source>
</evidence>
<evidence type="ECO:0008006" key="11">
    <source>
        <dbReference type="Google" id="ProtNLM"/>
    </source>
</evidence>
<feature type="compositionally biased region" description="Low complexity" evidence="5">
    <location>
        <begin position="1165"/>
        <end position="1179"/>
    </location>
</feature>
<organism evidence="9 10">
    <name type="scientific">Chlamydomonas schloesseri</name>
    <dbReference type="NCBI Taxonomy" id="2026947"/>
    <lineage>
        <taxon>Eukaryota</taxon>
        <taxon>Viridiplantae</taxon>
        <taxon>Chlorophyta</taxon>
        <taxon>core chlorophytes</taxon>
        <taxon>Chlorophyceae</taxon>
        <taxon>CS clade</taxon>
        <taxon>Chlamydomonadales</taxon>
        <taxon>Chlamydomonadaceae</taxon>
        <taxon>Chlamydomonas</taxon>
    </lineage>
</organism>
<dbReference type="EMBL" id="JAEHOD010000084">
    <property type="protein sequence ID" value="KAG2429652.1"/>
    <property type="molecule type" value="Genomic_DNA"/>
</dbReference>
<dbReference type="SUPFAM" id="SSF52821">
    <property type="entry name" value="Rhodanese/Cell cycle control phosphatase"/>
    <property type="match status" value="1"/>
</dbReference>
<comment type="subcellular location">
    <subcellularLocation>
        <location evidence="1">Membrane</location>
        <topology evidence="1">Multi-pass membrane protein</topology>
    </subcellularLocation>
</comment>
<dbReference type="OrthoDB" id="288203at2759"/>
<evidence type="ECO:0000256" key="2">
    <source>
        <dbReference type="ARBA" id="ARBA00022692"/>
    </source>
</evidence>
<proteinExistence type="predicted"/>
<protein>
    <recommendedName>
        <fullName evidence="11">STAS domain-containing protein</fullName>
    </recommendedName>
</protein>
<dbReference type="InterPro" id="IPR036873">
    <property type="entry name" value="Rhodanese-like_dom_sf"/>
</dbReference>
<dbReference type="Proteomes" id="UP000613740">
    <property type="component" value="Unassembled WGS sequence"/>
</dbReference>
<dbReference type="CDD" id="cd07042">
    <property type="entry name" value="STAS_SulP_like_sulfate_transporter"/>
    <property type="match status" value="1"/>
</dbReference>
<dbReference type="InterPro" id="IPR001763">
    <property type="entry name" value="Rhodanese-like_dom"/>
</dbReference>
<feature type="domain" description="STAS" evidence="8">
    <location>
        <begin position="848"/>
        <end position="952"/>
    </location>
</feature>
<feature type="transmembrane region" description="Helical" evidence="6">
    <location>
        <begin position="600"/>
        <end position="619"/>
    </location>
</feature>
<evidence type="ECO:0000256" key="6">
    <source>
        <dbReference type="SAM" id="Phobius"/>
    </source>
</evidence>
<dbReference type="SMART" id="SM00450">
    <property type="entry name" value="RHOD"/>
    <property type="match status" value="1"/>
</dbReference>
<feature type="region of interest" description="Disordered" evidence="5">
    <location>
        <begin position="778"/>
        <end position="800"/>
    </location>
</feature>
<sequence length="1191" mass="117713">MGLQLYRSTLSKPLRVSRTAPAAGLSRKQVRVRASAMAEVIHISDTWIMAGSAALALSVPVALGSVSAGRVQSVSPSDASILLASSGNIKLVDVRSRLEVKIEGLPLSRQMRKARVIHAPFNELRGGKLRPVPSFVDDILFAPGVNDQTTFIVMSSRGSETCRRAVAAISQVGKHDIYTVEGGFRAWQAAGLDTESAALMSGEFDDAGGSSVLGGSDEEAYDYYGDGGSSSGGTSTVTSVDVSRRNAAGGGGAGGGGGGGAGAAALGVEEMYLDGAVAAGNNGPLAALTAAISRVPFKPKLLDVLKEGYTAADFKRDAMAGLVVGVIALALGMALGIASDSTPAVGVYTVVVGGLLASALSGSRVTIVGPTAAFIPIVAGVAHNYGFGGLAACTAIAGGMLMAMGATGMGGIIRYVPKPVVTGFTAGIATYIFGTQIKDFLGLGAPGRLPEGVPVPTEFLEKVIYLGSHLDATHVPSLAMAGGCLVLIKLWPKEWAKVVPQPIMAITAGTLALLGLQALNPGVDLGIETIGSHFGAGAIPQSLPSLQWPDGLTLETLPSLIYPATTIALLAAIESLLCARVSDGMIGDRHDSNTELISQGVANIACAAFGCLPATGALARTAANVRAGGRSPMSGIVHAAVVAAVVLAGAGPLAEHIPLPALSAVLVIVAVNMGEWHNFTELPKWPKNDTQLFLIAFSLTVLMDVAVAVAFGMAIALAIFVQDVSATMYVRALPPRSIITPPDHELPLLPGEVTAAGSGGGAGAPASPDPYRRASLRRAYAAGSTSQDEEDPVEGPQPTAAPAMASVGGAVVAAPASAAGGLLLGGAAAAANPAAAAAAGYLSVVPAGVVYVEVTGSLLFGAGEMLEKAVAATHTADPVQVLVLNLSRVPVVDVSGLEVLEDAAAELERAGKGLVVCGLTRQPLRMMARAGFLDMVGRENVCRGVQSALDRAAAIVAAKRAATKAAEAALNVKATSTTAAVNGGGHKGSNGSNGTKLRVVNGSSGRAAGAVAAAAAAAAASVAAATPTAAEVAHAHGGGTAAHARHLVSGGVGSFGGSIDLDPVPAAPAATAATATATTASASNGHVDGYSIAGIFSSITGAGSAASASAATAADGGGAPAAAAPAAATGSGEDLDWATWAAAAVPKGVPASAAGGRLQDGGLVSSSSAGGTSASTSSSMESVDEVAAPKA</sequence>
<feature type="transmembrane region" description="Helical" evidence="6">
    <location>
        <begin position="503"/>
        <end position="519"/>
    </location>
</feature>
<feature type="region of interest" description="Disordered" evidence="5">
    <location>
        <begin position="1151"/>
        <end position="1191"/>
    </location>
</feature>
<dbReference type="Pfam" id="PF01740">
    <property type="entry name" value="STAS"/>
    <property type="match status" value="1"/>
</dbReference>
<evidence type="ECO:0000259" key="7">
    <source>
        <dbReference type="PROSITE" id="PS50206"/>
    </source>
</evidence>
<reference evidence="9" key="1">
    <citation type="journal article" date="2020" name="bioRxiv">
        <title>Comparative genomics of Chlamydomonas.</title>
        <authorList>
            <person name="Craig R.J."/>
            <person name="Hasan A.R."/>
            <person name="Ness R.W."/>
            <person name="Keightley P.D."/>
        </authorList>
    </citation>
    <scope>NUCLEOTIDE SEQUENCE</scope>
    <source>
        <strain evidence="9">CCAP 11/173</strain>
    </source>
</reference>
<evidence type="ECO:0000256" key="4">
    <source>
        <dbReference type="ARBA" id="ARBA00023136"/>
    </source>
</evidence>
<dbReference type="Gene3D" id="3.30.750.24">
    <property type="entry name" value="STAS domain"/>
    <property type="match status" value="1"/>
</dbReference>
<evidence type="ECO:0000313" key="10">
    <source>
        <dbReference type="Proteomes" id="UP000613740"/>
    </source>
</evidence>
<keyword evidence="10" id="KW-1185">Reference proteome</keyword>
<dbReference type="InterPro" id="IPR036513">
    <property type="entry name" value="STAS_dom_sf"/>
</dbReference>
<dbReference type="Pfam" id="PF00581">
    <property type="entry name" value="Rhodanese"/>
    <property type="match status" value="1"/>
</dbReference>
<feature type="transmembrane region" description="Helical" evidence="6">
    <location>
        <begin position="385"/>
        <end position="403"/>
    </location>
</feature>
<keyword evidence="3 6" id="KW-1133">Transmembrane helix</keyword>
<dbReference type="Gene3D" id="3.40.250.10">
    <property type="entry name" value="Rhodanese-like domain"/>
    <property type="match status" value="1"/>
</dbReference>
<dbReference type="Pfam" id="PF00916">
    <property type="entry name" value="Sulfate_transp"/>
    <property type="match status" value="1"/>
</dbReference>
<keyword evidence="2 6" id="KW-0812">Transmembrane</keyword>
<feature type="transmembrane region" description="Helical" evidence="6">
    <location>
        <begin position="318"/>
        <end position="338"/>
    </location>
</feature>
<keyword evidence="4 6" id="KW-0472">Membrane</keyword>
<feature type="transmembrane region" description="Helical" evidence="6">
    <location>
        <begin position="415"/>
        <end position="434"/>
    </location>
</feature>
<feature type="transmembrane region" description="Helical" evidence="6">
    <location>
        <begin position="657"/>
        <end position="674"/>
    </location>
</feature>
<evidence type="ECO:0000259" key="8">
    <source>
        <dbReference type="PROSITE" id="PS50801"/>
    </source>
</evidence>